<reference evidence="3 4" key="1">
    <citation type="journal article" date="2024" name="Plant J.">
        <title>Genome sequences and population genomics reveal climatic adaptation and genomic divergence between two closely related sweetgum species.</title>
        <authorList>
            <person name="Xu W.Q."/>
            <person name="Ren C.Q."/>
            <person name="Zhang X.Y."/>
            <person name="Comes H.P."/>
            <person name="Liu X.H."/>
            <person name="Li Y.G."/>
            <person name="Kettle C.J."/>
            <person name="Jalonen R."/>
            <person name="Gaisberger H."/>
            <person name="Ma Y.Z."/>
            <person name="Qiu Y.X."/>
        </authorList>
    </citation>
    <scope>NUCLEOTIDE SEQUENCE [LARGE SCALE GENOMIC DNA]</scope>
    <source>
        <strain evidence="3">Hangzhou</strain>
    </source>
</reference>
<keyword evidence="2" id="KW-0732">Signal</keyword>
<comment type="caution">
    <text evidence="3">The sequence shown here is derived from an EMBL/GenBank/DDBJ whole genome shotgun (WGS) entry which is preliminary data.</text>
</comment>
<dbReference type="EMBL" id="JBBPBK010000013">
    <property type="protein sequence ID" value="KAK9272109.1"/>
    <property type="molecule type" value="Genomic_DNA"/>
</dbReference>
<protein>
    <submittedName>
        <fullName evidence="3">Uncharacterized protein</fullName>
    </submittedName>
</protein>
<organism evidence="3 4">
    <name type="scientific">Liquidambar formosana</name>
    <name type="common">Formosan gum</name>
    <dbReference type="NCBI Taxonomy" id="63359"/>
    <lineage>
        <taxon>Eukaryota</taxon>
        <taxon>Viridiplantae</taxon>
        <taxon>Streptophyta</taxon>
        <taxon>Embryophyta</taxon>
        <taxon>Tracheophyta</taxon>
        <taxon>Spermatophyta</taxon>
        <taxon>Magnoliopsida</taxon>
        <taxon>eudicotyledons</taxon>
        <taxon>Gunneridae</taxon>
        <taxon>Pentapetalae</taxon>
        <taxon>Saxifragales</taxon>
        <taxon>Altingiaceae</taxon>
        <taxon>Liquidambar</taxon>
    </lineage>
</organism>
<accession>A0AAP0NJR6</accession>
<evidence type="ECO:0000313" key="4">
    <source>
        <dbReference type="Proteomes" id="UP001415857"/>
    </source>
</evidence>
<comment type="similarity">
    <text evidence="1">Belongs to the GASA family.</text>
</comment>
<dbReference type="AlphaFoldDB" id="A0AAP0NJR6"/>
<feature type="chain" id="PRO_5042910342" evidence="2">
    <location>
        <begin position="23"/>
        <end position="117"/>
    </location>
</feature>
<evidence type="ECO:0000256" key="2">
    <source>
        <dbReference type="SAM" id="SignalP"/>
    </source>
</evidence>
<feature type="signal peptide" evidence="2">
    <location>
        <begin position="1"/>
        <end position="22"/>
    </location>
</feature>
<dbReference type="Proteomes" id="UP001415857">
    <property type="component" value="Unassembled WGS sequence"/>
</dbReference>
<gene>
    <name evidence="3" type="ORF">L1049_002478</name>
</gene>
<dbReference type="PANTHER" id="PTHR23201:SF133">
    <property type="match status" value="1"/>
</dbReference>
<proteinExistence type="inferred from homology"/>
<dbReference type="Pfam" id="PF02704">
    <property type="entry name" value="GASA"/>
    <property type="match status" value="1"/>
</dbReference>
<name>A0AAP0NJR6_LIQFO</name>
<dbReference type="PANTHER" id="PTHR23201">
    <property type="entry name" value="EXTENSIN, PROLINE-RICH PROTEIN"/>
    <property type="match status" value="1"/>
</dbReference>
<sequence>MALKAILFLLASFLLLTTRVTSDQAEIVEENAYVPPQAPVIAPPANSPMAPPPMHPHGCTPLCEERCKMHRKKRPCMKVCTTCCRKCNCVPPGPSGNEDKCNKWDEVTIHGQMYKCP</sequence>
<keyword evidence="4" id="KW-1185">Reference proteome</keyword>
<dbReference type="InterPro" id="IPR003854">
    <property type="entry name" value="GASA"/>
</dbReference>
<evidence type="ECO:0000313" key="3">
    <source>
        <dbReference type="EMBL" id="KAK9272109.1"/>
    </source>
</evidence>
<evidence type="ECO:0000256" key="1">
    <source>
        <dbReference type="ARBA" id="ARBA00010582"/>
    </source>
</evidence>